<evidence type="ECO:0000313" key="2">
    <source>
        <dbReference type="EMBL" id="CDW38127.1"/>
    </source>
</evidence>
<sequence>APPLPTRITTYFAYYYILLAWLHTHVSCNHVVSSKFLHPSRSFLDHSLITCYIIWRLPYTYTPLYWHQKSTTYFY</sequence>
<keyword evidence="1" id="KW-1133">Transmembrane helix</keyword>
<keyword evidence="1" id="KW-0472">Membrane</keyword>
<keyword evidence="1" id="KW-0812">Transmembrane</keyword>
<evidence type="ECO:0000256" key="1">
    <source>
        <dbReference type="SAM" id="Phobius"/>
    </source>
</evidence>
<accession>A0A0K2UJJ4</accession>
<protein>
    <submittedName>
        <fullName evidence="2">Uncharacterized protein</fullName>
    </submittedName>
</protein>
<feature type="non-terminal residue" evidence="2">
    <location>
        <position position="1"/>
    </location>
</feature>
<proteinExistence type="predicted"/>
<dbReference type="AlphaFoldDB" id="A0A0K2UJJ4"/>
<feature type="transmembrane region" description="Helical" evidence="1">
    <location>
        <begin position="12"/>
        <end position="32"/>
    </location>
</feature>
<reference evidence="2" key="1">
    <citation type="submission" date="2014-05" db="EMBL/GenBank/DDBJ databases">
        <authorList>
            <person name="Chronopoulou M."/>
        </authorList>
    </citation>
    <scope>NUCLEOTIDE SEQUENCE</scope>
    <source>
        <tissue evidence="2">Whole organism</tissue>
    </source>
</reference>
<organism evidence="2">
    <name type="scientific">Lepeophtheirus salmonis</name>
    <name type="common">Salmon louse</name>
    <name type="synonym">Caligus salmonis</name>
    <dbReference type="NCBI Taxonomy" id="72036"/>
    <lineage>
        <taxon>Eukaryota</taxon>
        <taxon>Metazoa</taxon>
        <taxon>Ecdysozoa</taxon>
        <taxon>Arthropoda</taxon>
        <taxon>Crustacea</taxon>
        <taxon>Multicrustacea</taxon>
        <taxon>Hexanauplia</taxon>
        <taxon>Copepoda</taxon>
        <taxon>Siphonostomatoida</taxon>
        <taxon>Caligidae</taxon>
        <taxon>Lepeophtheirus</taxon>
    </lineage>
</organism>
<dbReference type="EMBL" id="HACA01020766">
    <property type="protein sequence ID" value="CDW38127.1"/>
    <property type="molecule type" value="Transcribed_RNA"/>
</dbReference>
<name>A0A0K2UJJ4_LEPSM</name>